<reference evidence="2 3" key="1">
    <citation type="submission" date="2020-07" db="EMBL/GenBank/DDBJ databases">
        <authorList>
            <person name="Partida-Martinez L."/>
            <person name="Huntemann M."/>
            <person name="Clum A."/>
            <person name="Wang J."/>
            <person name="Palaniappan K."/>
            <person name="Ritter S."/>
            <person name="Chen I.-M."/>
            <person name="Stamatis D."/>
            <person name="Reddy T."/>
            <person name="O'Malley R."/>
            <person name="Daum C."/>
            <person name="Shapiro N."/>
            <person name="Ivanova N."/>
            <person name="Kyrpides N."/>
            <person name="Woyke T."/>
        </authorList>
    </citation>
    <scope>NUCLEOTIDE SEQUENCE [LARGE SCALE GENOMIC DNA]</scope>
    <source>
        <strain evidence="2 3">AS2.3</strain>
    </source>
</reference>
<dbReference type="InterPro" id="IPR002938">
    <property type="entry name" value="FAD-bd"/>
</dbReference>
<accession>A0A7Y9FJE5</accession>
<sequence length="360" mass="37469">MRRTAALIVGGGPAGAAAAIRLARGGTRALLVERHAAADALCGGFVSWRTIDRIAALGVDPDTLNRDRLTRVTLFAGDRCREAALPRPAIGVSRRRLDTVLREAALRAGAAVETGVTIRAIDGCIAHVADGADITAEALFLATGKHDLRGLARPAAARGQDPTLGIRVRLAADPALTRALAGRIELHLFDRGYAGIALQEDGSANVCMAVHRSRLQAAGSPAALLVQLGDELPRLGERLARLAPGQLIDAIANVPYGWRQRSGTAGLFRLGDQAGVIPSLAGEGMGIALASGVAAAEAYLRGGPAAAAAWQRGFARRLARPMAVAGMVRRLAESRWSGGALRWLPPGLIQAVAHATRMTP</sequence>
<dbReference type="PRINTS" id="PR00368">
    <property type="entry name" value="FADPNR"/>
</dbReference>
<dbReference type="EMBL" id="JACCBY010000001">
    <property type="protein sequence ID" value="NYD88418.1"/>
    <property type="molecule type" value="Genomic_DNA"/>
</dbReference>
<dbReference type="RefSeq" id="WP_179507019.1">
    <property type="nucleotide sequence ID" value="NZ_JACCBY010000001.1"/>
</dbReference>
<evidence type="ECO:0000259" key="1">
    <source>
        <dbReference type="Pfam" id="PF01494"/>
    </source>
</evidence>
<name>A0A7Y9FJE5_9SPHN</name>
<dbReference type="Gene3D" id="3.50.50.60">
    <property type="entry name" value="FAD/NAD(P)-binding domain"/>
    <property type="match status" value="1"/>
</dbReference>
<gene>
    <name evidence="2" type="ORF">HD841_000187</name>
</gene>
<dbReference type="InterPro" id="IPR050407">
    <property type="entry name" value="Geranylgeranyl_reductase"/>
</dbReference>
<keyword evidence="3" id="KW-1185">Reference proteome</keyword>
<dbReference type="GO" id="GO:0071949">
    <property type="term" value="F:FAD binding"/>
    <property type="evidence" value="ECO:0007669"/>
    <property type="project" value="InterPro"/>
</dbReference>
<organism evidence="2 3">
    <name type="scientific">Sphingomonas melonis</name>
    <dbReference type="NCBI Taxonomy" id="152682"/>
    <lineage>
        <taxon>Bacteria</taxon>
        <taxon>Pseudomonadati</taxon>
        <taxon>Pseudomonadota</taxon>
        <taxon>Alphaproteobacteria</taxon>
        <taxon>Sphingomonadales</taxon>
        <taxon>Sphingomonadaceae</taxon>
        <taxon>Sphingomonas</taxon>
    </lineage>
</organism>
<evidence type="ECO:0000313" key="3">
    <source>
        <dbReference type="Proteomes" id="UP000517753"/>
    </source>
</evidence>
<dbReference type="SUPFAM" id="SSF51905">
    <property type="entry name" value="FAD/NAD(P)-binding domain"/>
    <property type="match status" value="1"/>
</dbReference>
<reference evidence="2 3" key="2">
    <citation type="submission" date="2020-08" db="EMBL/GenBank/DDBJ databases">
        <title>The Agave Microbiome: Exploring the role of microbial communities in plant adaptations to desert environments.</title>
        <authorList>
            <person name="Partida-Martinez L.P."/>
        </authorList>
    </citation>
    <scope>NUCLEOTIDE SEQUENCE [LARGE SCALE GENOMIC DNA]</scope>
    <source>
        <strain evidence="2 3">AS2.3</strain>
    </source>
</reference>
<comment type="caution">
    <text evidence="2">The sequence shown here is derived from an EMBL/GenBank/DDBJ whole genome shotgun (WGS) entry which is preliminary data.</text>
</comment>
<dbReference type="AlphaFoldDB" id="A0A7Y9FJE5"/>
<feature type="domain" description="FAD-binding" evidence="1">
    <location>
        <begin position="4"/>
        <end position="146"/>
    </location>
</feature>
<dbReference type="Proteomes" id="UP000517753">
    <property type="component" value="Unassembled WGS sequence"/>
</dbReference>
<proteinExistence type="predicted"/>
<dbReference type="PANTHER" id="PTHR42685:SF22">
    <property type="entry name" value="CONDITIONED MEDIUM FACTOR RECEPTOR 1"/>
    <property type="match status" value="1"/>
</dbReference>
<dbReference type="InterPro" id="IPR036188">
    <property type="entry name" value="FAD/NAD-bd_sf"/>
</dbReference>
<protein>
    <submittedName>
        <fullName evidence="2">Flavin-dependent dehydrogenase</fullName>
    </submittedName>
</protein>
<evidence type="ECO:0000313" key="2">
    <source>
        <dbReference type="EMBL" id="NYD88418.1"/>
    </source>
</evidence>
<dbReference type="Pfam" id="PF01494">
    <property type="entry name" value="FAD_binding_3"/>
    <property type="match status" value="1"/>
</dbReference>
<dbReference type="PANTHER" id="PTHR42685">
    <property type="entry name" value="GERANYLGERANYL DIPHOSPHATE REDUCTASE"/>
    <property type="match status" value="1"/>
</dbReference>